<accession>A0A4P7MZD4</accession>
<dbReference type="Proteomes" id="UP000294847">
    <property type="component" value="Chromosome 1"/>
</dbReference>
<comment type="similarity">
    <text evidence="1">Belongs to the bacterial ribosomal protein bL34 family.</text>
</comment>
<dbReference type="PANTHER" id="PTHR14503">
    <property type="entry name" value="MITOCHONDRIAL RIBOSOMAL PROTEIN 34 FAMILY MEMBER"/>
    <property type="match status" value="1"/>
</dbReference>
<proteinExistence type="inferred from homology"/>
<reference evidence="4 5" key="1">
    <citation type="journal article" date="2019" name="Mol. Biol. Evol.">
        <title>Blast fungal genomes show frequent chromosomal changes, gene gains and losses, and effector gene turnover.</title>
        <authorList>
            <person name="Gomez Luciano L.B."/>
            <person name="Jason Tsai I."/>
            <person name="Chuma I."/>
            <person name="Tosa Y."/>
            <person name="Chen Y.H."/>
            <person name="Li J.Y."/>
            <person name="Li M.Y."/>
            <person name="Jade Lu M.Y."/>
            <person name="Nakayashiki H."/>
            <person name="Li W.H."/>
        </authorList>
    </citation>
    <scope>NUCLEOTIDE SEQUENCE [LARGE SCALE GENOMIC DNA]</scope>
    <source>
        <strain evidence="4">MZ5-1-6</strain>
    </source>
</reference>
<dbReference type="Pfam" id="PF00468">
    <property type="entry name" value="Ribosomal_L34"/>
    <property type="match status" value="1"/>
</dbReference>
<evidence type="ECO:0000256" key="3">
    <source>
        <dbReference type="ARBA" id="ARBA00023274"/>
    </source>
</evidence>
<gene>
    <name evidence="4" type="ORF">PoMZ_10132</name>
</gene>
<organism evidence="4 5">
    <name type="scientific">Pyricularia oryzae</name>
    <name type="common">Rice blast fungus</name>
    <name type="synonym">Magnaporthe oryzae</name>
    <dbReference type="NCBI Taxonomy" id="318829"/>
    <lineage>
        <taxon>Eukaryota</taxon>
        <taxon>Fungi</taxon>
        <taxon>Dikarya</taxon>
        <taxon>Ascomycota</taxon>
        <taxon>Pezizomycotina</taxon>
        <taxon>Sordariomycetes</taxon>
        <taxon>Sordariomycetidae</taxon>
        <taxon>Magnaporthales</taxon>
        <taxon>Pyriculariaceae</taxon>
        <taxon>Pyricularia</taxon>
    </lineage>
</organism>
<dbReference type="GO" id="GO:0003735">
    <property type="term" value="F:structural constituent of ribosome"/>
    <property type="evidence" value="ECO:0007669"/>
    <property type="project" value="InterPro"/>
</dbReference>
<dbReference type="InterPro" id="IPR000271">
    <property type="entry name" value="Ribosomal_bL34"/>
</dbReference>
<evidence type="ECO:0000256" key="2">
    <source>
        <dbReference type="ARBA" id="ARBA00022980"/>
    </source>
</evidence>
<sequence>MASVSALAPGLRAVTRRTVRIPSSFAKSLGPQRTFSSLPTLRPTTCPRASPVFRSPSSSLLSASIMQPTMPATAGEAALDLVPKTSITGNPAALGQIRCGPRPTTARTSRLKRARKHGFLVKTRTAKGRKMLARRQAKGRKTLTC</sequence>
<keyword evidence="2" id="KW-0689">Ribosomal protein</keyword>
<dbReference type="AlphaFoldDB" id="A0A4P7MZD4"/>
<evidence type="ECO:0008006" key="6">
    <source>
        <dbReference type="Google" id="ProtNLM"/>
    </source>
</evidence>
<dbReference type="EMBL" id="CP034204">
    <property type="protein sequence ID" value="QBZ54432.1"/>
    <property type="molecule type" value="Genomic_DNA"/>
</dbReference>
<protein>
    <recommendedName>
        <fullName evidence="6">50S ribosomal protein L34</fullName>
    </recommendedName>
</protein>
<name>A0A4P7MZD4_PYROR</name>
<dbReference type="GO" id="GO:0006412">
    <property type="term" value="P:translation"/>
    <property type="evidence" value="ECO:0007669"/>
    <property type="project" value="InterPro"/>
</dbReference>
<dbReference type="NCBIfam" id="TIGR01030">
    <property type="entry name" value="rpmH_bact"/>
    <property type="match status" value="1"/>
</dbReference>
<evidence type="ECO:0000313" key="4">
    <source>
        <dbReference type="EMBL" id="QBZ54432.1"/>
    </source>
</evidence>
<dbReference type="PANTHER" id="PTHR14503:SF4">
    <property type="entry name" value="LARGE RIBOSOMAL SUBUNIT PROTEIN BL34M"/>
    <property type="match status" value="1"/>
</dbReference>
<dbReference type="Gene3D" id="1.10.287.3980">
    <property type="match status" value="1"/>
</dbReference>
<dbReference type="GO" id="GO:0005762">
    <property type="term" value="C:mitochondrial large ribosomal subunit"/>
    <property type="evidence" value="ECO:0007669"/>
    <property type="project" value="TreeGrafter"/>
</dbReference>
<evidence type="ECO:0000256" key="1">
    <source>
        <dbReference type="ARBA" id="ARBA00010111"/>
    </source>
</evidence>
<evidence type="ECO:0000313" key="5">
    <source>
        <dbReference type="Proteomes" id="UP000294847"/>
    </source>
</evidence>
<dbReference type="VEuPathDB" id="FungiDB:M_BR32_EuGene_00092181"/>
<keyword evidence="3" id="KW-0687">Ribonucleoprotein</keyword>